<organism evidence="2 3">
    <name type="scientific">Kineococcus radiotolerans (strain ATCC BAA-149 / DSM 14245 / SRS30216)</name>
    <dbReference type="NCBI Taxonomy" id="266940"/>
    <lineage>
        <taxon>Bacteria</taxon>
        <taxon>Bacillati</taxon>
        <taxon>Actinomycetota</taxon>
        <taxon>Actinomycetes</taxon>
        <taxon>Kineosporiales</taxon>
        <taxon>Kineosporiaceae</taxon>
        <taxon>Kineococcus</taxon>
    </lineage>
</organism>
<dbReference type="STRING" id="266940.Krad_0020"/>
<sequence>MLAFRSRLDLVQGVPVKKLLLVAVLGGTVVLWRRKASAKAERDLWAEATDTVR</sequence>
<gene>
    <name evidence="2" type="ordered locus">Krad_0020</name>
</gene>
<accession>A6W3X3</accession>
<protein>
    <submittedName>
        <fullName evidence="2">Uncharacterized protein</fullName>
    </submittedName>
</protein>
<evidence type="ECO:0000256" key="1">
    <source>
        <dbReference type="SAM" id="Phobius"/>
    </source>
</evidence>
<dbReference type="InterPro" id="IPR047990">
    <property type="entry name" value="DLW39-like"/>
</dbReference>
<feature type="transmembrane region" description="Helical" evidence="1">
    <location>
        <begin position="15"/>
        <end position="32"/>
    </location>
</feature>
<name>A6W3X3_KINRD</name>
<dbReference type="AlphaFoldDB" id="A6W3X3"/>
<keyword evidence="3" id="KW-1185">Reference proteome</keyword>
<dbReference type="Proteomes" id="UP000001116">
    <property type="component" value="Chromosome"/>
</dbReference>
<keyword evidence="1" id="KW-0812">Transmembrane</keyword>
<proteinExistence type="predicted"/>
<reference evidence="3" key="1">
    <citation type="journal article" date="2008" name="PLoS ONE">
        <title>Survival in nuclear waste, extreme resistance, and potential applications gleaned from the genome sequence of Kineococcus radiotolerans SRS30216.</title>
        <authorList>
            <person name="Bagwell C.E."/>
            <person name="Bhat S."/>
            <person name="Hawkins G.M."/>
            <person name="Smith B.W."/>
            <person name="Biswas T."/>
            <person name="Hoover T.R."/>
            <person name="Saunders E."/>
            <person name="Han C.S."/>
            <person name="Tsodikov O.V."/>
            <person name="Shimkets L.J."/>
        </authorList>
    </citation>
    <scope>NUCLEOTIDE SEQUENCE [LARGE SCALE GENOMIC DNA]</scope>
    <source>
        <strain evidence="3">ATCC BAA-149 / DSM 14245 / SRS30216</strain>
    </source>
</reference>
<keyword evidence="1" id="KW-1133">Transmembrane helix</keyword>
<dbReference type="EMBL" id="CP000750">
    <property type="protein sequence ID" value="ABS01512.1"/>
    <property type="molecule type" value="Genomic_DNA"/>
</dbReference>
<dbReference type="KEGG" id="kra:Krad_0020"/>
<keyword evidence="1" id="KW-0472">Membrane</keyword>
<evidence type="ECO:0000313" key="3">
    <source>
        <dbReference type="Proteomes" id="UP000001116"/>
    </source>
</evidence>
<dbReference type="NCBIfam" id="NF038356">
    <property type="entry name" value="actino_DLW39"/>
    <property type="match status" value="1"/>
</dbReference>
<evidence type="ECO:0000313" key="2">
    <source>
        <dbReference type="EMBL" id="ABS01512.1"/>
    </source>
</evidence>
<dbReference type="HOGENOM" id="CLU_213427_4_0_11"/>